<organism evidence="3 4">
    <name type="scientific">Nyctereutes procyonoides</name>
    <name type="common">Raccoon dog</name>
    <name type="synonym">Canis procyonoides</name>
    <dbReference type="NCBI Taxonomy" id="34880"/>
    <lineage>
        <taxon>Eukaryota</taxon>
        <taxon>Metazoa</taxon>
        <taxon>Chordata</taxon>
        <taxon>Craniata</taxon>
        <taxon>Vertebrata</taxon>
        <taxon>Euteleostomi</taxon>
        <taxon>Mammalia</taxon>
        <taxon>Eutheria</taxon>
        <taxon>Laurasiatheria</taxon>
        <taxon>Carnivora</taxon>
        <taxon>Caniformia</taxon>
        <taxon>Canidae</taxon>
        <taxon>Nyctereutes</taxon>
    </lineage>
</organism>
<sequence length="260" mass="28274">MKTLTLLACICALTACFSLCEGRKKQGKIHHKRNNVQQYILDRRLPTHLKFHPNWNTLIQKHLIFGPHRYPKFPIPNRRKPKPNRPQPPKCPTKDNTVVNNSTSEANTQIPSLSLITTSNKIVTSPGVTSTNNDSTISQKEDTDTGPSAATPSIQPSPALPDTTAAPPTSSLTTPAPQPSSPILDHTTAPYTTPNPSPTTPASPTSKATTAPTTQTTTPATTLTTTVEQTTSPSSQNANSQFWQYIYELIKYLSGITPKK</sequence>
<evidence type="ECO:0000256" key="2">
    <source>
        <dbReference type="SAM" id="SignalP"/>
    </source>
</evidence>
<feature type="compositionally biased region" description="Polar residues" evidence="1">
    <location>
        <begin position="145"/>
        <end position="154"/>
    </location>
</feature>
<dbReference type="PANTHER" id="PTHR41683:SF1">
    <property type="entry name" value="MUCIN-7"/>
    <property type="match status" value="1"/>
</dbReference>
<feature type="compositionally biased region" description="Low complexity" evidence="1">
    <location>
        <begin position="202"/>
        <end position="236"/>
    </location>
</feature>
<reference evidence="3" key="1">
    <citation type="submission" date="2020-12" db="EMBL/GenBank/DDBJ databases">
        <authorList>
            <consortium name="Molecular Ecology Group"/>
        </authorList>
    </citation>
    <scope>NUCLEOTIDE SEQUENCE</scope>
    <source>
        <strain evidence="3">TBG_1078</strain>
    </source>
</reference>
<dbReference type="PROSITE" id="PS51257">
    <property type="entry name" value="PROKAR_LIPOPROTEIN"/>
    <property type="match status" value="1"/>
</dbReference>
<accession>A0A811Y7Q4</accession>
<protein>
    <submittedName>
        <fullName evidence="3">(raccoon dog) hypothetical protein</fullName>
    </submittedName>
</protein>
<keyword evidence="2" id="KW-0732">Signal</keyword>
<feature type="signal peptide" evidence="2">
    <location>
        <begin position="1"/>
        <end position="22"/>
    </location>
</feature>
<dbReference type="Proteomes" id="UP000645828">
    <property type="component" value="Unassembled WGS sequence"/>
</dbReference>
<dbReference type="InterPro" id="IPR033529">
    <property type="entry name" value="MUC7"/>
</dbReference>
<feature type="compositionally biased region" description="Low complexity" evidence="1">
    <location>
        <begin position="156"/>
        <end position="175"/>
    </location>
</feature>
<comment type="caution">
    <text evidence="3">The sequence shown here is derived from an EMBL/GenBank/DDBJ whole genome shotgun (WGS) entry which is preliminary data.</text>
</comment>
<keyword evidence="4" id="KW-1185">Reference proteome</keyword>
<evidence type="ECO:0000313" key="4">
    <source>
        <dbReference type="Proteomes" id="UP000645828"/>
    </source>
</evidence>
<feature type="region of interest" description="Disordered" evidence="1">
    <location>
        <begin position="70"/>
        <end position="239"/>
    </location>
</feature>
<evidence type="ECO:0000313" key="3">
    <source>
        <dbReference type="EMBL" id="CAD7670291.1"/>
    </source>
</evidence>
<dbReference type="PANTHER" id="PTHR41683">
    <property type="entry name" value="MUCIN-7"/>
    <property type="match status" value="1"/>
</dbReference>
<proteinExistence type="predicted"/>
<gene>
    <name evidence="3" type="ORF">NYPRO_LOCUS3086</name>
</gene>
<feature type="compositionally biased region" description="Polar residues" evidence="1">
    <location>
        <begin position="95"/>
        <end position="138"/>
    </location>
</feature>
<dbReference type="EMBL" id="CAJHUB010000655">
    <property type="protein sequence ID" value="CAD7670291.1"/>
    <property type="molecule type" value="Genomic_DNA"/>
</dbReference>
<dbReference type="AlphaFoldDB" id="A0A811Y7Q4"/>
<feature type="chain" id="PRO_5033006687" evidence="2">
    <location>
        <begin position="23"/>
        <end position="260"/>
    </location>
</feature>
<dbReference type="GO" id="GO:0070062">
    <property type="term" value="C:extracellular exosome"/>
    <property type="evidence" value="ECO:0007669"/>
    <property type="project" value="TreeGrafter"/>
</dbReference>
<name>A0A811Y7Q4_NYCPR</name>
<evidence type="ECO:0000256" key="1">
    <source>
        <dbReference type="SAM" id="MobiDB-lite"/>
    </source>
</evidence>